<gene>
    <name evidence="13" type="ORF">K503DRAFT_687653</name>
</gene>
<organism evidence="13 14">
    <name type="scientific">Rhizopogon vinicolor AM-OR11-026</name>
    <dbReference type="NCBI Taxonomy" id="1314800"/>
    <lineage>
        <taxon>Eukaryota</taxon>
        <taxon>Fungi</taxon>
        <taxon>Dikarya</taxon>
        <taxon>Basidiomycota</taxon>
        <taxon>Agaricomycotina</taxon>
        <taxon>Agaricomycetes</taxon>
        <taxon>Agaricomycetidae</taxon>
        <taxon>Boletales</taxon>
        <taxon>Suillineae</taxon>
        <taxon>Rhizopogonaceae</taxon>
        <taxon>Rhizopogon</taxon>
    </lineage>
</organism>
<dbReference type="GO" id="GO:0005737">
    <property type="term" value="C:cytoplasm"/>
    <property type="evidence" value="ECO:0007669"/>
    <property type="project" value="UniProtKB-SubCell"/>
</dbReference>
<evidence type="ECO:0000313" key="13">
    <source>
        <dbReference type="EMBL" id="OAX40376.1"/>
    </source>
</evidence>
<evidence type="ECO:0000256" key="9">
    <source>
        <dbReference type="ARBA" id="ARBA00022840"/>
    </source>
</evidence>
<dbReference type="PROSITE" id="PS00107">
    <property type="entry name" value="PROTEIN_KINASE_ATP"/>
    <property type="match status" value="1"/>
</dbReference>
<dbReference type="InParanoid" id="A0A1B7N695"/>
<dbReference type="Proteomes" id="UP000092154">
    <property type="component" value="Unassembled WGS sequence"/>
</dbReference>
<evidence type="ECO:0000313" key="14">
    <source>
        <dbReference type="Proteomes" id="UP000092154"/>
    </source>
</evidence>
<feature type="compositionally biased region" description="Polar residues" evidence="11">
    <location>
        <begin position="861"/>
        <end position="874"/>
    </location>
</feature>
<evidence type="ECO:0000256" key="10">
    <source>
        <dbReference type="PROSITE-ProRule" id="PRU10141"/>
    </source>
</evidence>
<keyword evidence="6" id="KW-0808">Transferase</keyword>
<dbReference type="Gene3D" id="1.10.510.10">
    <property type="entry name" value="Transferase(Phosphotransferase) domain 1"/>
    <property type="match status" value="1"/>
</dbReference>
<dbReference type="GO" id="GO:0005634">
    <property type="term" value="C:nucleus"/>
    <property type="evidence" value="ECO:0007669"/>
    <property type="project" value="TreeGrafter"/>
</dbReference>
<comment type="similarity">
    <text evidence="2">Belongs to the protein kinase superfamily. CMGC Ser/Thr protein kinase family. MNB/DYRK subfamily.</text>
</comment>
<dbReference type="InterPro" id="IPR000719">
    <property type="entry name" value="Prot_kinase_dom"/>
</dbReference>
<proteinExistence type="inferred from homology"/>
<dbReference type="CDD" id="cd14212">
    <property type="entry name" value="PKc_YAK1"/>
    <property type="match status" value="1"/>
</dbReference>
<feature type="region of interest" description="Disordered" evidence="11">
    <location>
        <begin position="534"/>
        <end position="627"/>
    </location>
</feature>
<keyword evidence="9 10" id="KW-0067">ATP-binding</keyword>
<dbReference type="OrthoDB" id="9332038at2759"/>
<evidence type="ECO:0000256" key="3">
    <source>
        <dbReference type="ARBA" id="ARBA00022490"/>
    </source>
</evidence>
<feature type="compositionally biased region" description="Low complexity" evidence="11">
    <location>
        <begin position="562"/>
        <end position="581"/>
    </location>
</feature>
<dbReference type="InterPro" id="IPR017441">
    <property type="entry name" value="Protein_kinase_ATP_BS"/>
</dbReference>
<dbReference type="Pfam" id="PF00069">
    <property type="entry name" value="Pkinase"/>
    <property type="match status" value="1"/>
</dbReference>
<dbReference type="InterPro" id="IPR008271">
    <property type="entry name" value="Ser/Thr_kinase_AS"/>
</dbReference>
<feature type="compositionally biased region" description="Low complexity" evidence="11">
    <location>
        <begin position="534"/>
        <end position="552"/>
    </location>
</feature>
<evidence type="ECO:0000259" key="12">
    <source>
        <dbReference type="PROSITE" id="PS50011"/>
    </source>
</evidence>
<dbReference type="PROSITE" id="PS00108">
    <property type="entry name" value="PROTEIN_KINASE_ST"/>
    <property type="match status" value="1"/>
</dbReference>
<dbReference type="PANTHER" id="PTHR24058:SF17">
    <property type="entry name" value="HOMEODOMAIN INTERACTING PROTEIN KINASE, ISOFORM D"/>
    <property type="match status" value="1"/>
</dbReference>
<accession>A0A1B7N695</accession>
<feature type="region of interest" description="Disordered" evidence="11">
    <location>
        <begin position="773"/>
        <end position="797"/>
    </location>
</feature>
<dbReference type="SUPFAM" id="SSF56112">
    <property type="entry name" value="Protein kinase-like (PK-like)"/>
    <property type="match status" value="1"/>
</dbReference>
<feature type="domain" description="Protein kinase" evidence="12">
    <location>
        <begin position="113"/>
        <end position="447"/>
    </location>
</feature>
<feature type="binding site" evidence="10">
    <location>
        <position position="142"/>
    </location>
    <ligand>
        <name>ATP</name>
        <dbReference type="ChEBI" id="CHEBI:30616"/>
    </ligand>
</feature>
<dbReference type="InterPro" id="IPR050494">
    <property type="entry name" value="Ser_Thr_dual-spec_kinase"/>
</dbReference>
<dbReference type="GO" id="GO:0005524">
    <property type="term" value="F:ATP binding"/>
    <property type="evidence" value="ECO:0007669"/>
    <property type="project" value="UniProtKB-UniRule"/>
</dbReference>
<feature type="compositionally biased region" description="Basic and acidic residues" evidence="11">
    <location>
        <begin position="875"/>
        <end position="888"/>
    </location>
</feature>
<dbReference type="EMBL" id="KV448214">
    <property type="protein sequence ID" value="OAX40376.1"/>
    <property type="molecule type" value="Genomic_DNA"/>
</dbReference>
<keyword evidence="5" id="KW-0597">Phosphoprotein</keyword>
<keyword evidence="3" id="KW-0963">Cytoplasm</keyword>
<evidence type="ECO:0000256" key="5">
    <source>
        <dbReference type="ARBA" id="ARBA00022553"/>
    </source>
</evidence>
<feature type="compositionally biased region" description="Polar residues" evidence="11">
    <location>
        <begin position="821"/>
        <end position="845"/>
    </location>
</feature>
<feature type="region of interest" description="Disordered" evidence="11">
    <location>
        <begin position="821"/>
        <end position="888"/>
    </location>
</feature>
<keyword evidence="8 13" id="KW-0418">Kinase</keyword>
<keyword evidence="14" id="KW-1185">Reference proteome</keyword>
<evidence type="ECO:0000256" key="4">
    <source>
        <dbReference type="ARBA" id="ARBA00022527"/>
    </source>
</evidence>
<evidence type="ECO:0000256" key="11">
    <source>
        <dbReference type="SAM" id="MobiDB-lite"/>
    </source>
</evidence>
<protein>
    <submittedName>
        <fullName evidence="13">Kinase-like protein</fullName>
    </submittedName>
</protein>
<evidence type="ECO:0000256" key="1">
    <source>
        <dbReference type="ARBA" id="ARBA00004496"/>
    </source>
</evidence>
<keyword evidence="7 10" id="KW-0547">Nucleotide-binding</keyword>
<dbReference type="AlphaFoldDB" id="A0A1B7N695"/>
<evidence type="ECO:0000256" key="7">
    <source>
        <dbReference type="ARBA" id="ARBA00022741"/>
    </source>
</evidence>
<dbReference type="GO" id="GO:0004713">
    <property type="term" value="F:protein tyrosine kinase activity"/>
    <property type="evidence" value="ECO:0007669"/>
    <property type="project" value="TreeGrafter"/>
</dbReference>
<feature type="compositionally biased region" description="Polar residues" evidence="11">
    <location>
        <begin position="582"/>
        <end position="594"/>
    </location>
</feature>
<dbReference type="PROSITE" id="PS50011">
    <property type="entry name" value="PROTEIN_KINASE_DOM"/>
    <property type="match status" value="1"/>
</dbReference>
<feature type="compositionally biased region" description="Low complexity" evidence="11">
    <location>
        <begin position="847"/>
        <end position="860"/>
    </location>
</feature>
<dbReference type="PANTHER" id="PTHR24058">
    <property type="entry name" value="DUAL SPECIFICITY PROTEIN KINASE"/>
    <property type="match status" value="1"/>
</dbReference>
<dbReference type="STRING" id="1314800.A0A1B7N695"/>
<feature type="compositionally biased region" description="Polar residues" evidence="11">
    <location>
        <begin position="462"/>
        <end position="475"/>
    </location>
</feature>
<feature type="region of interest" description="Disordered" evidence="11">
    <location>
        <begin position="462"/>
        <end position="494"/>
    </location>
</feature>
<dbReference type="FunFam" id="3.30.200.20:FF:000087">
    <property type="entry name" value="Dual specificity tyrosine-phosphorylation-regulated kinase 1A"/>
    <property type="match status" value="1"/>
</dbReference>
<evidence type="ECO:0000256" key="2">
    <source>
        <dbReference type="ARBA" id="ARBA00008867"/>
    </source>
</evidence>
<evidence type="ECO:0000256" key="8">
    <source>
        <dbReference type="ARBA" id="ARBA00022777"/>
    </source>
</evidence>
<dbReference type="Gene3D" id="3.30.200.20">
    <property type="entry name" value="Phosphorylase Kinase, domain 1"/>
    <property type="match status" value="1"/>
</dbReference>
<dbReference type="GO" id="GO:0004674">
    <property type="term" value="F:protein serine/threonine kinase activity"/>
    <property type="evidence" value="ECO:0007669"/>
    <property type="project" value="UniProtKB-KW"/>
</dbReference>
<dbReference type="SMART" id="SM00220">
    <property type="entry name" value="S_TKc"/>
    <property type="match status" value="1"/>
</dbReference>
<name>A0A1B7N695_9AGAM</name>
<reference evidence="13 14" key="1">
    <citation type="submission" date="2016-06" db="EMBL/GenBank/DDBJ databases">
        <title>Comparative genomics of the ectomycorrhizal sister species Rhizopogon vinicolor and Rhizopogon vesiculosus (Basidiomycota: Boletales) reveals a divergence of the mating type B locus.</title>
        <authorList>
            <consortium name="DOE Joint Genome Institute"/>
            <person name="Mujic A.B."/>
            <person name="Kuo A."/>
            <person name="Tritt A."/>
            <person name="Lipzen A."/>
            <person name="Chen C."/>
            <person name="Johnson J."/>
            <person name="Sharma A."/>
            <person name="Barry K."/>
            <person name="Grigoriev I.V."/>
            <person name="Spatafora J.W."/>
        </authorList>
    </citation>
    <scope>NUCLEOTIDE SEQUENCE [LARGE SCALE GENOMIC DNA]</scope>
    <source>
        <strain evidence="13 14">AM-OR11-026</strain>
    </source>
</reference>
<comment type="subcellular location">
    <subcellularLocation>
        <location evidence="1">Cytoplasm</location>
    </subcellularLocation>
</comment>
<dbReference type="InterPro" id="IPR011009">
    <property type="entry name" value="Kinase-like_dom_sf"/>
</dbReference>
<keyword evidence="4" id="KW-0723">Serine/threonine-protein kinase</keyword>
<dbReference type="FunFam" id="1.10.510.10:FF:000380">
    <property type="entry name" value="Serine/threonine-protein kinase ppk15"/>
    <property type="match status" value="1"/>
</dbReference>
<evidence type="ECO:0000256" key="6">
    <source>
        <dbReference type="ARBA" id="ARBA00022679"/>
    </source>
</evidence>
<sequence>MVVDQPQHRRRASGFRRVRDTRDLRPYVNPQPSGRRMDANGVFLSPLRQLTTNILDTYHICNPQFRYESAHNPRRVLTKPSKPAHNEGYDNEDYDYILYVNDWLGNEDGHNRYLILDILGQGTFGQVVKCQNMKTHEIVAVKVVKNKPAYFNQSMMEVTILELLNNSCDPHDEHHILRLRDSFIHRNHLCLVFELLSSNLYELIKQNQFQGLSTQLVKVFTAQLLDALTVLKDARLIHCDLKPENILLKSLQSPQIKVIDFGSACHERQTVYTYIQSRFYRSPEVILGIPYTSSIDMWSLGCIAVELFLGLPLFPGTSEYNQITRIVEMLGMPPTYMLDMGKQTKQFFDSYVDMYNQKKYRLKTLEQYSREHNTKEQPGKHYFKANTLPEIINTAPMPTFKSSSRQGHEVEKELNNRASFIDFCQGLLNLNPIERWSPQQARMHPFITGEKFTKPFQPNSHATAQITQVSPSPSNADPKRPYGGLVPQQPKGTRAFQDAASYNQQLAQHQAYTAQAQAASQAANNVFRNPYIVQQQQQQQQQQPPSQTQQPQQQPPPPALTYQPSQDASAPASYPAQQPQQHTYSSSQPAQLSALNPPASGYSQGTALSVPGMLNPNPPSYAPPHARARANTINHNDMIPPALARLQHMNQDVIAGRNALTPVLNRDDAMREWERRQAGKPSAAQPYPQLEYLQQQAELAAANGMSGWGASNRYPPPASKLAHSYQPTIIVDDDRREAVMSNVRSAARGDANASGYNAAAMVTSPTQAYAGNSTGTGARYPATFPSQQQGPNPPFDPLSQRTDIGALYVPMQPEQYQSYAGAGTTQGASMSSARAPQTSQPQSFYGASVASAVQAPPQAAQRNPFNASEGSQQTKEARRMSGMDIWSR</sequence>